<dbReference type="AlphaFoldDB" id="A0A8S9T936"/>
<reference evidence="2" key="2">
    <citation type="submission" date="2019-11" db="EMBL/GenBank/DDBJ databases">
        <title>Improved Assembly of Tolypothrix boutellei genome.</title>
        <authorList>
            <person name="Sarangi A.N."/>
            <person name="Mukherjee M."/>
            <person name="Ghosh S."/>
            <person name="Singh D."/>
            <person name="Das A."/>
            <person name="Kant S."/>
            <person name="Prusty A."/>
            <person name="Tripathy S."/>
        </authorList>
    </citation>
    <scope>NUCLEOTIDE SEQUENCE</scope>
    <source>
        <strain evidence="2">VB521301</strain>
    </source>
</reference>
<organism evidence="2 3">
    <name type="scientific">Tolypothrix bouteillei VB521301</name>
    <dbReference type="NCBI Taxonomy" id="1479485"/>
    <lineage>
        <taxon>Bacteria</taxon>
        <taxon>Bacillati</taxon>
        <taxon>Cyanobacteriota</taxon>
        <taxon>Cyanophyceae</taxon>
        <taxon>Nostocales</taxon>
        <taxon>Tolypothrichaceae</taxon>
        <taxon>Tolypothrix</taxon>
    </lineage>
</organism>
<feature type="transmembrane region" description="Helical" evidence="1">
    <location>
        <begin position="29"/>
        <end position="46"/>
    </location>
</feature>
<feature type="transmembrane region" description="Helical" evidence="1">
    <location>
        <begin position="6"/>
        <end position="22"/>
    </location>
</feature>
<evidence type="ECO:0000256" key="1">
    <source>
        <dbReference type="SAM" id="Phobius"/>
    </source>
</evidence>
<evidence type="ECO:0000313" key="3">
    <source>
        <dbReference type="Proteomes" id="UP000029738"/>
    </source>
</evidence>
<accession>A0A8S9T936</accession>
<dbReference type="RefSeq" id="WP_038080613.1">
    <property type="nucleotide sequence ID" value="NZ_JHEG04000001.1"/>
</dbReference>
<reference evidence="2" key="1">
    <citation type="journal article" date="2015" name="Genome Announc.">
        <title>Draft Genome Sequence of Tolypothrix boutellei Strain VB521301.</title>
        <authorList>
            <person name="Chandrababunaidu M.M."/>
            <person name="Singh D."/>
            <person name="Sen D."/>
            <person name="Bhan S."/>
            <person name="Das S."/>
            <person name="Gupta A."/>
            <person name="Adhikary S.P."/>
            <person name="Tripathy S."/>
        </authorList>
    </citation>
    <scope>NUCLEOTIDE SEQUENCE</scope>
    <source>
        <strain evidence="2">VB521301</strain>
    </source>
</reference>
<keyword evidence="1" id="KW-0472">Membrane</keyword>
<dbReference type="EMBL" id="JHEG04000001">
    <property type="protein sequence ID" value="KAF3888164.1"/>
    <property type="molecule type" value="Genomic_DNA"/>
</dbReference>
<proteinExistence type="predicted"/>
<feature type="transmembrane region" description="Helical" evidence="1">
    <location>
        <begin position="90"/>
        <end position="110"/>
    </location>
</feature>
<keyword evidence="1" id="KW-0812">Transmembrane</keyword>
<keyword evidence="3" id="KW-1185">Reference proteome</keyword>
<comment type="caution">
    <text evidence="2">The sequence shown here is derived from an EMBL/GenBank/DDBJ whole genome shotgun (WGS) entry which is preliminary data.</text>
</comment>
<keyword evidence="1" id="KW-1133">Transmembrane helix</keyword>
<feature type="transmembrane region" description="Helical" evidence="1">
    <location>
        <begin position="52"/>
        <end position="78"/>
    </location>
</feature>
<name>A0A8S9T936_9CYAN</name>
<dbReference type="Proteomes" id="UP000029738">
    <property type="component" value="Unassembled WGS sequence"/>
</dbReference>
<sequence>MNEIPFFTLVILELGFFIWFSRKKTILQAILFSILVATITLFARLFQLTLLAIFFVNFTILLAILIFFIGLSWSVVYLVKRWQQRRYTSIPLAIILFSWILSSYISPVQVEFLLYAKTRNGIVSELATGKLIPKPLSAADIRRRTPNEKPPTAAQVNNFTSLWRNNLLGCDGLGMPRQIKLPRGLLTSTGRNAVSVLRKDAKALVVKFLVSSYGLGDGDNSFIYSSDKTLDIPAKTTIQNYDRNSSTSQKAIDIQTALCSQEHFFHAEQIAKNWFFVSAGY</sequence>
<evidence type="ECO:0000313" key="2">
    <source>
        <dbReference type="EMBL" id="KAF3888164.1"/>
    </source>
</evidence>
<gene>
    <name evidence="2" type="ORF">DA73_0400023725</name>
</gene>
<protein>
    <submittedName>
        <fullName evidence="2">Uncharacterized protein</fullName>
    </submittedName>
</protein>